<accession>A0A9P9A8D5</accession>
<gene>
    <name evidence="3" type="ORF">F5X68DRAFT_25174</name>
</gene>
<reference evidence="3" key="1">
    <citation type="journal article" date="2021" name="Nat. Commun.">
        <title>Genetic determinants of endophytism in the Arabidopsis root mycobiome.</title>
        <authorList>
            <person name="Mesny F."/>
            <person name="Miyauchi S."/>
            <person name="Thiergart T."/>
            <person name="Pickel B."/>
            <person name="Atanasova L."/>
            <person name="Karlsson M."/>
            <person name="Huettel B."/>
            <person name="Barry K.W."/>
            <person name="Haridas S."/>
            <person name="Chen C."/>
            <person name="Bauer D."/>
            <person name="Andreopoulos W."/>
            <person name="Pangilinan J."/>
            <person name="LaButti K."/>
            <person name="Riley R."/>
            <person name="Lipzen A."/>
            <person name="Clum A."/>
            <person name="Drula E."/>
            <person name="Henrissat B."/>
            <person name="Kohler A."/>
            <person name="Grigoriev I.V."/>
            <person name="Martin F.M."/>
            <person name="Hacquard S."/>
        </authorList>
    </citation>
    <scope>NUCLEOTIDE SEQUENCE</scope>
    <source>
        <strain evidence="3">MPI-SDFR-AT-0117</strain>
    </source>
</reference>
<keyword evidence="2" id="KW-0732">Signal</keyword>
<dbReference type="Proteomes" id="UP000770015">
    <property type="component" value="Unassembled WGS sequence"/>
</dbReference>
<feature type="transmembrane region" description="Helical" evidence="1">
    <location>
        <begin position="201"/>
        <end position="220"/>
    </location>
</feature>
<dbReference type="EMBL" id="JAGSXJ010000018">
    <property type="protein sequence ID" value="KAH6682330.1"/>
    <property type="molecule type" value="Genomic_DNA"/>
</dbReference>
<evidence type="ECO:0000256" key="2">
    <source>
        <dbReference type="SAM" id="SignalP"/>
    </source>
</evidence>
<proteinExistence type="predicted"/>
<keyword evidence="1" id="KW-0812">Transmembrane</keyword>
<comment type="caution">
    <text evidence="3">The sequence shown here is derived from an EMBL/GenBank/DDBJ whole genome shotgun (WGS) entry which is preliminary data.</text>
</comment>
<evidence type="ECO:0000313" key="3">
    <source>
        <dbReference type="EMBL" id="KAH6682330.1"/>
    </source>
</evidence>
<sequence length="286" mass="31093">MAPLLIATCILLTLATPLSNVLMCKGMLASRSTNGISVTAALLLALCAQAQLATMYYLWACPPFKRYGEAVPKPPRFMDYLNLAQLIVQWISSIFLLIVLLFVSTRAEIAETTSTKTSSGGSVSTKTAATLLTVHASLCIFWALVAGTPTKDWLDLTFVSIMSFNQWCINPIITITTILASILQAGTTKDVQGPSALNRTVVLLQATVFLALAVSWPFRFQVPLNLRTPYRDDWYLLAEWYPLVGWACVNNAVIAIGQGVVLYIASTKLDNGAASLGERQPLISTQ</sequence>
<evidence type="ECO:0000256" key="1">
    <source>
        <dbReference type="SAM" id="Phobius"/>
    </source>
</evidence>
<dbReference type="AlphaFoldDB" id="A0A9P9A8D5"/>
<dbReference type="OrthoDB" id="5139341at2759"/>
<organism evidence="3 4">
    <name type="scientific">Plectosphaerella plurivora</name>
    <dbReference type="NCBI Taxonomy" id="936078"/>
    <lineage>
        <taxon>Eukaryota</taxon>
        <taxon>Fungi</taxon>
        <taxon>Dikarya</taxon>
        <taxon>Ascomycota</taxon>
        <taxon>Pezizomycotina</taxon>
        <taxon>Sordariomycetes</taxon>
        <taxon>Hypocreomycetidae</taxon>
        <taxon>Glomerellales</taxon>
        <taxon>Plectosphaerellaceae</taxon>
        <taxon>Plectosphaerella</taxon>
    </lineage>
</organism>
<evidence type="ECO:0000313" key="4">
    <source>
        <dbReference type="Proteomes" id="UP000770015"/>
    </source>
</evidence>
<feature type="transmembrane region" description="Helical" evidence="1">
    <location>
        <begin position="123"/>
        <end position="145"/>
    </location>
</feature>
<keyword evidence="4" id="KW-1185">Reference proteome</keyword>
<keyword evidence="1" id="KW-1133">Transmembrane helix</keyword>
<keyword evidence="1" id="KW-0472">Membrane</keyword>
<feature type="transmembrane region" description="Helical" evidence="1">
    <location>
        <begin position="240"/>
        <end position="265"/>
    </location>
</feature>
<feature type="transmembrane region" description="Helical" evidence="1">
    <location>
        <begin position="36"/>
        <end position="59"/>
    </location>
</feature>
<feature type="transmembrane region" description="Helical" evidence="1">
    <location>
        <begin position="80"/>
        <end position="103"/>
    </location>
</feature>
<feature type="signal peptide" evidence="2">
    <location>
        <begin position="1"/>
        <end position="15"/>
    </location>
</feature>
<protein>
    <submittedName>
        <fullName evidence="3">Uncharacterized protein</fullName>
    </submittedName>
</protein>
<feature type="chain" id="PRO_5040432618" evidence="2">
    <location>
        <begin position="16"/>
        <end position="286"/>
    </location>
</feature>
<name>A0A9P9A8D5_9PEZI</name>